<gene>
    <name evidence="1" type="ORF">E5139_09930</name>
</gene>
<accession>A0A4D6KGK1</accession>
<evidence type="ECO:0000313" key="2">
    <source>
        <dbReference type="Proteomes" id="UP000297053"/>
    </source>
</evidence>
<dbReference type="KEGG" id="halz:E5139_09930"/>
<sequence length="183" mass="19265">MSIESGRTLIVGPANVGKTTATGELLEQWLTEHGTDGVVALDFAPEVERDGRVLGGRLDRVTTLPAAVDYRALDAHAPRSEGADDEAALALARDNADRARALFADAPDDPTAVFVNDATIPFQADGDIGPLCAYCGAAQLVVANAFASDELGTGDPVSRHERTALTALREWADRVVTLDDPRG</sequence>
<dbReference type="RefSeq" id="WP_015762321.1">
    <property type="nucleotide sequence ID" value="NZ_CP039375.1"/>
</dbReference>
<dbReference type="AlphaFoldDB" id="A0A4D6KGK1"/>
<name>A0A4D6KGK1_9EURY</name>
<organism evidence="1 2">
    <name type="scientific">Halomicrobium mukohataei</name>
    <dbReference type="NCBI Taxonomy" id="57705"/>
    <lineage>
        <taxon>Archaea</taxon>
        <taxon>Methanobacteriati</taxon>
        <taxon>Methanobacteriota</taxon>
        <taxon>Stenosarchaea group</taxon>
        <taxon>Halobacteria</taxon>
        <taxon>Halobacteriales</taxon>
        <taxon>Haloarculaceae</taxon>
        <taxon>Halomicrobium</taxon>
    </lineage>
</organism>
<reference evidence="1 2" key="1">
    <citation type="submission" date="2019-04" db="EMBL/GenBank/DDBJ databases">
        <title>Complete genome sequence of Arthrobacter sp. ZXY-2 associated with effective atrazine degradation and salt adaptation.</title>
        <authorList>
            <person name="Zhao X."/>
        </authorList>
    </citation>
    <scope>NUCLEOTIDE SEQUENCE [LARGE SCALE GENOMIC DNA]</scope>
    <source>
        <strain evidence="2">ZP60</strain>
    </source>
</reference>
<dbReference type="GeneID" id="42179256"/>
<dbReference type="Proteomes" id="UP000297053">
    <property type="component" value="Chromosome"/>
</dbReference>
<reference evidence="1 2" key="2">
    <citation type="submission" date="2019-04" db="EMBL/GenBank/DDBJ databases">
        <authorList>
            <person name="Yang S."/>
            <person name="Wei W."/>
        </authorList>
    </citation>
    <scope>NUCLEOTIDE SEQUENCE [LARGE SCALE GENOMIC DNA]</scope>
    <source>
        <strain evidence="2">ZP60</strain>
    </source>
</reference>
<protein>
    <submittedName>
        <fullName evidence="1">Uncharacterized protein</fullName>
    </submittedName>
</protein>
<proteinExistence type="predicted"/>
<dbReference type="EMBL" id="CP039375">
    <property type="protein sequence ID" value="QCD65939.1"/>
    <property type="molecule type" value="Genomic_DNA"/>
</dbReference>
<dbReference type="OMA" id="YCERARC"/>
<evidence type="ECO:0000313" key="1">
    <source>
        <dbReference type="EMBL" id="QCD65939.1"/>
    </source>
</evidence>